<dbReference type="GO" id="GO:0003677">
    <property type="term" value="F:DNA binding"/>
    <property type="evidence" value="ECO:0007669"/>
    <property type="project" value="UniProtKB-KW"/>
</dbReference>
<sequence>MAGPGVCITLVNGTTMHLPTGCVFRPTEAELVVHYLYRRAIQVPLPCDFITDVDIPRHNPWDIVPGVLTVNFLSDSVCVSTFFCWVGHDGAVEEKKNGKHFFTRKENKHHGDHRSNRAAGDGFWRSAGSEVPVYYKAGGGADEVLVGMKRTLVFHYGKSSSAKRTEWAMQEFRLAGASLMPCPLMGQATGDGSMPPCGCAEMIIAKHQLEDYMGSVLQKNDGSLSAAHTHAPLGKTVVEPDSSWLICRIYKKRQRAPHVIIPPAIGNAGEVILTLPAIGNAGEGKVRFIDFLGQMPHIEPSFPNSCTIAPSFEEGSDESADVMDNRDGDGHDK</sequence>
<feature type="region of interest" description="Disordered" evidence="5">
    <location>
        <begin position="311"/>
        <end position="333"/>
    </location>
</feature>
<keyword evidence="2" id="KW-0238">DNA-binding</keyword>
<evidence type="ECO:0000256" key="1">
    <source>
        <dbReference type="ARBA" id="ARBA00023015"/>
    </source>
</evidence>
<comment type="caution">
    <text evidence="7">The sequence shown here is derived from an EMBL/GenBank/DDBJ whole genome shotgun (WGS) entry which is preliminary data.</text>
</comment>
<evidence type="ECO:0000256" key="5">
    <source>
        <dbReference type="SAM" id="MobiDB-lite"/>
    </source>
</evidence>
<dbReference type="AlphaFoldDB" id="A0A6G1C685"/>
<dbReference type="SUPFAM" id="SSF101941">
    <property type="entry name" value="NAC domain"/>
    <property type="match status" value="1"/>
</dbReference>
<dbReference type="OrthoDB" id="597906at2759"/>
<dbReference type="Proteomes" id="UP000479710">
    <property type="component" value="Unassembled WGS sequence"/>
</dbReference>
<evidence type="ECO:0000256" key="4">
    <source>
        <dbReference type="ARBA" id="ARBA00023242"/>
    </source>
</evidence>
<organism evidence="7 8">
    <name type="scientific">Oryza meyeriana var. granulata</name>
    <dbReference type="NCBI Taxonomy" id="110450"/>
    <lineage>
        <taxon>Eukaryota</taxon>
        <taxon>Viridiplantae</taxon>
        <taxon>Streptophyta</taxon>
        <taxon>Embryophyta</taxon>
        <taxon>Tracheophyta</taxon>
        <taxon>Spermatophyta</taxon>
        <taxon>Magnoliopsida</taxon>
        <taxon>Liliopsida</taxon>
        <taxon>Poales</taxon>
        <taxon>Poaceae</taxon>
        <taxon>BOP clade</taxon>
        <taxon>Oryzoideae</taxon>
        <taxon>Oryzeae</taxon>
        <taxon>Oryzinae</taxon>
        <taxon>Oryza</taxon>
        <taxon>Oryza meyeriana</taxon>
    </lineage>
</organism>
<gene>
    <name evidence="7" type="ORF">E2562_006776</name>
</gene>
<dbReference type="InterPro" id="IPR003441">
    <property type="entry name" value="NAC-dom"/>
</dbReference>
<evidence type="ECO:0000313" key="8">
    <source>
        <dbReference type="Proteomes" id="UP000479710"/>
    </source>
</evidence>
<dbReference type="PROSITE" id="PS51005">
    <property type="entry name" value="NAC"/>
    <property type="match status" value="1"/>
</dbReference>
<evidence type="ECO:0000256" key="3">
    <source>
        <dbReference type="ARBA" id="ARBA00023163"/>
    </source>
</evidence>
<dbReference type="Pfam" id="PF02365">
    <property type="entry name" value="NAM"/>
    <property type="match status" value="1"/>
</dbReference>
<feature type="compositionally biased region" description="Basic and acidic residues" evidence="5">
    <location>
        <begin position="323"/>
        <end position="333"/>
    </location>
</feature>
<protein>
    <recommendedName>
        <fullName evidence="6">NAC domain-containing protein</fullName>
    </recommendedName>
</protein>
<dbReference type="EMBL" id="SPHZ02000010">
    <property type="protein sequence ID" value="KAF0895063.1"/>
    <property type="molecule type" value="Genomic_DNA"/>
</dbReference>
<evidence type="ECO:0000256" key="2">
    <source>
        <dbReference type="ARBA" id="ARBA00023125"/>
    </source>
</evidence>
<dbReference type="PANTHER" id="PTHR31719">
    <property type="entry name" value="NAC TRANSCRIPTION FACTOR 56"/>
    <property type="match status" value="1"/>
</dbReference>
<keyword evidence="4" id="KW-0539">Nucleus</keyword>
<name>A0A6G1C685_9ORYZ</name>
<evidence type="ECO:0000259" key="6">
    <source>
        <dbReference type="PROSITE" id="PS51005"/>
    </source>
</evidence>
<proteinExistence type="predicted"/>
<feature type="domain" description="NAC" evidence="6">
    <location>
        <begin position="18"/>
        <end position="252"/>
    </location>
</feature>
<dbReference type="GO" id="GO:0006355">
    <property type="term" value="P:regulation of DNA-templated transcription"/>
    <property type="evidence" value="ECO:0007669"/>
    <property type="project" value="InterPro"/>
</dbReference>
<accession>A0A6G1C685</accession>
<dbReference type="GO" id="GO:0048731">
    <property type="term" value="P:system development"/>
    <property type="evidence" value="ECO:0007669"/>
    <property type="project" value="TreeGrafter"/>
</dbReference>
<dbReference type="PANTHER" id="PTHR31719:SF177">
    <property type="entry name" value="OS11G0512600 PROTEIN"/>
    <property type="match status" value="1"/>
</dbReference>
<dbReference type="Gene3D" id="2.170.150.80">
    <property type="entry name" value="NAC domain"/>
    <property type="match status" value="1"/>
</dbReference>
<evidence type="ECO:0000313" key="7">
    <source>
        <dbReference type="EMBL" id="KAF0895063.1"/>
    </source>
</evidence>
<keyword evidence="1" id="KW-0805">Transcription regulation</keyword>
<keyword evidence="8" id="KW-1185">Reference proteome</keyword>
<dbReference type="InterPro" id="IPR036093">
    <property type="entry name" value="NAC_dom_sf"/>
</dbReference>
<keyword evidence="3" id="KW-0804">Transcription</keyword>
<reference evidence="7 8" key="1">
    <citation type="submission" date="2019-11" db="EMBL/GenBank/DDBJ databases">
        <title>Whole genome sequence of Oryza granulata.</title>
        <authorList>
            <person name="Li W."/>
        </authorList>
    </citation>
    <scope>NUCLEOTIDE SEQUENCE [LARGE SCALE GENOMIC DNA]</scope>
    <source>
        <strain evidence="8">cv. Menghai</strain>
        <tissue evidence="7">Leaf</tissue>
    </source>
</reference>